<dbReference type="EMBL" id="RSDZ01000110">
    <property type="protein sequence ID" value="RXG43234.1"/>
    <property type="molecule type" value="Genomic_DNA"/>
</dbReference>
<feature type="region of interest" description="Disordered" evidence="1">
    <location>
        <begin position="84"/>
        <end position="135"/>
    </location>
</feature>
<evidence type="ECO:0000256" key="1">
    <source>
        <dbReference type="SAM" id="MobiDB-lite"/>
    </source>
</evidence>
<feature type="compositionally biased region" description="Low complexity" evidence="1">
    <location>
        <begin position="108"/>
        <end position="135"/>
    </location>
</feature>
<evidence type="ECO:0000313" key="2">
    <source>
        <dbReference type="EMBL" id="RXG43234.1"/>
    </source>
</evidence>
<organism evidence="2 3">
    <name type="scientific">Verticillium dahliae</name>
    <name type="common">Verticillium wilt</name>
    <dbReference type="NCBI Taxonomy" id="27337"/>
    <lineage>
        <taxon>Eukaryota</taxon>
        <taxon>Fungi</taxon>
        <taxon>Dikarya</taxon>
        <taxon>Ascomycota</taxon>
        <taxon>Pezizomycotina</taxon>
        <taxon>Sordariomycetes</taxon>
        <taxon>Hypocreomycetidae</taxon>
        <taxon>Glomerellales</taxon>
        <taxon>Plectosphaerellaceae</taxon>
        <taxon>Verticillium</taxon>
    </lineage>
</organism>
<dbReference type="AlphaFoldDB" id="A0A444RQ72"/>
<gene>
    <name evidence="2" type="ORF">VDGE_30562</name>
</gene>
<dbReference type="Proteomes" id="UP000288725">
    <property type="component" value="Chromosome 3"/>
</dbReference>
<evidence type="ECO:0000313" key="3">
    <source>
        <dbReference type="Proteomes" id="UP000288725"/>
    </source>
</evidence>
<reference evidence="2 3" key="1">
    <citation type="submission" date="2018-12" db="EMBL/GenBank/DDBJ databases">
        <title>Genome of Verticillium dahliae isolate Getta Getta.</title>
        <authorList>
            <person name="Gardiner D.M."/>
        </authorList>
    </citation>
    <scope>NUCLEOTIDE SEQUENCE [LARGE SCALE GENOMIC DNA]</scope>
    <source>
        <strain evidence="2 3">Getta Getta</strain>
    </source>
</reference>
<proteinExistence type="predicted"/>
<accession>A0A444RQ72</accession>
<name>A0A444RQ72_VERDA</name>
<protein>
    <submittedName>
        <fullName evidence="2">Uncharacterized protein</fullName>
    </submittedName>
</protein>
<sequence length="135" mass="14652">MKAAAHKHCATSCLSPFLRSGPISTRIENGRERLSRFSGGSSLFLHRPTPYLALLLPPRPLPLLVPAATIDVRPASPCIHLLGFPSTMDRPSNPPTQRSHAPTRDDYYSAPAYLNSNSNPNSNRLPSLANLVTGQ</sequence>
<comment type="caution">
    <text evidence="2">The sequence shown here is derived from an EMBL/GenBank/DDBJ whole genome shotgun (WGS) entry which is preliminary data.</text>
</comment>